<keyword evidence="3" id="KW-1185">Reference proteome</keyword>
<keyword evidence="1" id="KW-0732">Signal</keyword>
<feature type="chain" id="PRO_5045148308" evidence="1">
    <location>
        <begin position="22"/>
        <end position="141"/>
    </location>
</feature>
<evidence type="ECO:0000313" key="2">
    <source>
        <dbReference type="EMBL" id="QXJ21776.1"/>
    </source>
</evidence>
<organism evidence="2 3">
    <name type="scientific">Actinomadura graeca</name>
    <dbReference type="NCBI Taxonomy" id="2750812"/>
    <lineage>
        <taxon>Bacteria</taxon>
        <taxon>Bacillati</taxon>
        <taxon>Actinomycetota</taxon>
        <taxon>Actinomycetes</taxon>
        <taxon>Streptosporangiales</taxon>
        <taxon>Thermomonosporaceae</taxon>
        <taxon>Actinomadura</taxon>
    </lineage>
</organism>
<proteinExistence type="predicted"/>
<protein>
    <submittedName>
        <fullName evidence="2">Uncharacterized protein</fullName>
    </submittedName>
</protein>
<gene>
    <name evidence="2" type="ORF">AGRA3207_002663</name>
</gene>
<name>A0ABX8QTT0_9ACTN</name>
<sequence length="141" mass="14983">MALAAGTLMTGMAVVGTPAQATITTKAAAKSWAPYDSYPKISAKGTYTRSGGSVYVKGTLSDGGANGWTACVRFLFTEGGKRYWSRHKIIAVKNGVQSNFDGKATVSISTSSTYSGHLYVQECGRSKKTGKYVYGKGKRLF</sequence>
<evidence type="ECO:0000313" key="3">
    <source>
        <dbReference type="Proteomes" id="UP001049518"/>
    </source>
</evidence>
<dbReference type="Proteomes" id="UP001049518">
    <property type="component" value="Chromosome"/>
</dbReference>
<evidence type="ECO:0000256" key="1">
    <source>
        <dbReference type="SAM" id="SignalP"/>
    </source>
</evidence>
<dbReference type="RefSeq" id="WP_231334949.1">
    <property type="nucleotide sequence ID" value="NZ_CP059572.1"/>
</dbReference>
<accession>A0ABX8QTT0</accession>
<feature type="signal peptide" evidence="1">
    <location>
        <begin position="1"/>
        <end position="21"/>
    </location>
</feature>
<reference evidence="2" key="1">
    <citation type="submission" date="2020-07" db="EMBL/GenBank/DDBJ databases">
        <authorList>
            <person name="Tarantini F.S."/>
            <person name="Hong K.W."/>
            <person name="Chan K.G."/>
        </authorList>
    </citation>
    <scope>NUCLEOTIDE SEQUENCE</scope>
    <source>
        <strain evidence="2">32-07</strain>
    </source>
</reference>
<dbReference type="EMBL" id="CP059572">
    <property type="protein sequence ID" value="QXJ21776.1"/>
    <property type="molecule type" value="Genomic_DNA"/>
</dbReference>